<reference evidence="6" key="1">
    <citation type="submission" date="2025-08" db="UniProtKB">
        <authorList>
            <consortium name="Ensembl"/>
        </authorList>
    </citation>
    <scope>IDENTIFICATION</scope>
</reference>
<evidence type="ECO:0000256" key="2">
    <source>
        <dbReference type="ARBA" id="ARBA00022525"/>
    </source>
</evidence>
<dbReference type="InterPro" id="IPR035960">
    <property type="entry name" value="Secretoglobin_sf"/>
</dbReference>
<dbReference type="PANTHER" id="PTHR11332:SF6">
    <property type="entry name" value="SECRETOGLOBIN FAMILY 1D MEMBER 4"/>
    <property type="match status" value="1"/>
</dbReference>
<keyword evidence="3 5" id="KW-0732">Signal</keyword>
<accession>A0A8C6HMS7</accession>
<comment type="similarity">
    <text evidence="4">Belongs to the secretoglobin family. Lipophilin subfamily.</text>
</comment>
<name>A0A8C6HMS7_MUSSI</name>
<dbReference type="CDD" id="cd00633">
    <property type="entry name" value="Secretoglobin"/>
    <property type="match status" value="1"/>
</dbReference>
<keyword evidence="7" id="KW-1185">Reference proteome</keyword>
<keyword evidence="2" id="KW-0964">Secreted</keyword>
<sequence length="94" mass="10659">SKLSTMSLLLVILAICSYEDDLVCDAVTRECLSFILGSNEDLRRKLERFDAPPEAVKATLEVKRCVDQMMYGDRVEVSEALVCSFCFKFSEDHD</sequence>
<dbReference type="Ensembl" id="ENSMSIT00000030662.1">
    <property type="protein sequence ID" value="ENSMSIP00000024309.1"/>
    <property type="gene ID" value="ENSMSIG00000020552.1"/>
</dbReference>
<dbReference type="Proteomes" id="UP000694415">
    <property type="component" value="Unplaced"/>
</dbReference>
<dbReference type="InterPro" id="IPR016126">
    <property type="entry name" value="Secretoglobin"/>
</dbReference>
<evidence type="ECO:0000256" key="1">
    <source>
        <dbReference type="ARBA" id="ARBA00004613"/>
    </source>
</evidence>
<feature type="chain" id="PRO_5034056147" evidence="5">
    <location>
        <begin position="19"/>
        <end position="94"/>
    </location>
</feature>
<dbReference type="AlphaFoldDB" id="A0A8C6HMS7"/>
<protein>
    <submittedName>
        <fullName evidence="6">Uncharacterized protein</fullName>
    </submittedName>
</protein>
<comment type="subcellular location">
    <subcellularLocation>
        <location evidence="1">Secreted</location>
    </subcellularLocation>
</comment>
<dbReference type="GeneTree" id="ENSGT00530000063866"/>
<dbReference type="Pfam" id="PF01099">
    <property type="entry name" value="Uteroglobin"/>
    <property type="match status" value="1"/>
</dbReference>
<reference evidence="6" key="2">
    <citation type="submission" date="2025-09" db="UniProtKB">
        <authorList>
            <consortium name="Ensembl"/>
        </authorList>
    </citation>
    <scope>IDENTIFICATION</scope>
</reference>
<dbReference type="PANTHER" id="PTHR11332">
    <property type="entry name" value="SECRETOGLOBIN FAMILY 1D"/>
    <property type="match status" value="1"/>
</dbReference>
<organism evidence="6 7">
    <name type="scientific">Mus spicilegus</name>
    <name type="common">Mound-building mouse</name>
    <dbReference type="NCBI Taxonomy" id="10103"/>
    <lineage>
        <taxon>Eukaryota</taxon>
        <taxon>Metazoa</taxon>
        <taxon>Chordata</taxon>
        <taxon>Craniata</taxon>
        <taxon>Vertebrata</taxon>
        <taxon>Euteleostomi</taxon>
        <taxon>Mammalia</taxon>
        <taxon>Eutheria</taxon>
        <taxon>Euarchontoglires</taxon>
        <taxon>Glires</taxon>
        <taxon>Rodentia</taxon>
        <taxon>Myomorpha</taxon>
        <taxon>Muroidea</taxon>
        <taxon>Muridae</taxon>
        <taxon>Murinae</taxon>
        <taxon>Mus</taxon>
        <taxon>Mus</taxon>
    </lineage>
</organism>
<evidence type="ECO:0000256" key="3">
    <source>
        <dbReference type="ARBA" id="ARBA00022729"/>
    </source>
</evidence>
<evidence type="ECO:0000313" key="6">
    <source>
        <dbReference type="Ensembl" id="ENSMSIP00000024309.1"/>
    </source>
</evidence>
<feature type="signal peptide" evidence="5">
    <location>
        <begin position="1"/>
        <end position="18"/>
    </location>
</feature>
<evidence type="ECO:0000313" key="7">
    <source>
        <dbReference type="Proteomes" id="UP000694415"/>
    </source>
</evidence>
<dbReference type="SUPFAM" id="SSF48201">
    <property type="entry name" value="Uteroglobin-like"/>
    <property type="match status" value="1"/>
</dbReference>
<dbReference type="PROSITE" id="PS51311">
    <property type="entry name" value="SCGB"/>
    <property type="match status" value="1"/>
</dbReference>
<proteinExistence type="inferred from homology"/>
<dbReference type="GO" id="GO:0005615">
    <property type="term" value="C:extracellular space"/>
    <property type="evidence" value="ECO:0007669"/>
    <property type="project" value="TreeGrafter"/>
</dbReference>
<evidence type="ECO:0000256" key="5">
    <source>
        <dbReference type="SAM" id="SignalP"/>
    </source>
</evidence>
<evidence type="ECO:0000256" key="4">
    <source>
        <dbReference type="ARBA" id="ARBA00038364"/>
    </source>
</evidence>